<sequence>MLISHPLLFITFSANPKYWLLEYCDPTQVLYLAIDRTQWAATIFLMIALIWDKRAIPLYFIMLPKKGRSNLASQQAALEKVSPLIKEYKTVVLGDREFCSVKLAKCLGEQNLYFCLRLKKTEYVQHESLIWTELKNLGLAPGMSSFMKGVKLTKAQGFAGANLAAKWKRKYRGVSVKEGGFIVTNLKNLDAAINTYKQRFDIEEMFRDGKTGGYNIEESKVSPSRLQAFMVLITLAYSITTLSGYKFKKMGVQKYVAPPKESNRAYRRYRTFQVGVRGENWVNFINSCHQEIQEYVSLHQNHRSNYQSGQRAASLIIKEL</sequence>
<dbReference type="InterPro" id="IPR002559">
    <property type="entry name" value="Transposase_11"/>
</dbReference>
<dbReference type="NCBIfam" id="NF033591">
    <property type="entry name" value="transpos_IS4_2"/>
    <property type="match status" value="1"/>
</dbReference>
<evidence type="ECO:0000313" key="3">
    <source>
        <dbReference type="Proteomes" id="UP000664844"/>
    </source>
</evidence>
<keyword evidence="3" id="KW-1185">Reference proteome</keyword>
<organism evidence="2 3">
    <name type="scientific">Phormidium pseudopriestleyi FRX01</name>
    <dbReference type="NCBI Taxonomy" id="1759528"/>
    <lineage>
        <taxon>Bacteria</taxon>
        <taxon>Bacillati</taxon>
        <taxon>Cyanobacteriota</taxon>
        <taxon>Cyanophyceae</taxon>
        <taxon>Oscillatoriophycideae</taxon>
        <taxon>Oscillatoriales</taxon>
        <taxon>Oscillatoriaceae</taxon>
        <taxon>Phormidium</taxon>
    </lineage>
</organism>
<evidence type="ECO:0000313" key="2">
    <source>
        <dbReference type="EMBL" id="MBO0349153.1"/>
    </source>
</evidence>
<dbReference type="Proteomes" id="UP000664844">
    <property type="component" value="Unassembled WGS sequence"/>
</dbReference>
<accession>A0ABS3FQ36</accession>
<protein>
    <submittedName>
        <fullName evidence="2">IS4 family transposase</fullName>
    </submittedName>
</protein>
<feature type="domain" description="Transposase IS4-like" evidence="1">
    <location>
        <begin position="81"/>
        <end position="238"/>
    </location>
</feature>
<reference evidence="2 3" key="1">
    <citation type="submission" date="2021-03" db="EMBL/GenBank/DDBJ databases">
        <title>Metabolic Capacity of the Antarctic Cyanobacterium Phormidium pseudopriestleyi that Sustains Oxygenic Photosynthesis in the Presence of Hydrogen Sulfide.</title>
        <authorList>
            <person name="Lumian J.E."/>
            <person name="Jungblut A.D."/>
            <person name="Dillon M.L."/>
            <person name="Hawes I."/>
            <person name="Doran P.T."/>
            <person name="Mackey T.J."/>
            <person name="Dick G.J."/>
            <person name="Grettenberger C.L."/>
            <person name="Sumner D.Y."/>
        </authorList>
    </citation>
    <scope>NUCLEOTIDE SEQUENCE [LARGE SCALE GENOMIC DNA]</scope>
    <source>
        <strain evidence="2 3">FRX01</strain>
    </source>
</reference>
<dbReference type="EMBL" id="JAFLQW010000234">
    <property type="protein sequence ID" value="MBO0349153.1"/>
    <property type="molecule type" value="Genomic_DNA"/>
</dbReference>
<name>A0ABS3FQ36_9CYAN</name>
<proteinExistence type="predicted"/>
<dbReference type="RefSeq" id="WP_207087688.1">
    <property type="nucleotide sequence ID" value="NZ_JAFLQW010000234.1"/>
</dbReference>
<dbReference type="InterPro" id="IPR012337">
    <property type="entry name" value="RNaseH-like_sf"/>
</dbReference>
<gene>
    <name evidence="2" type="ORF">J0895_08565</name>
</gene>
<dbReference type="Pfam" id="PF01609">
    <property type="entry name" value="DDE_Tnp_1"/>
    <property type="match status" value="1"/>
</dbReference>
<evidence type="ECO:0000259" key="1">
    <source>
        <dbReference type="Pfam" id="PF01609"/>
    </source>
</evidence>
<dbReference type="InterPro" id="IPR047658">
    <property type="entry name" value="IS4-like_transpos"/>
</dbReference>
<dbReference type="SUPFAM" id="SSF53098">
    <property type="entry name" value="Ribonuclease H-like"/>
    <property type="match status" value="1"/>
</dbReference>
<comment type="caution">
    <text evidence="2">The sequence shown here is derived from an EMBL/GenBank/DDBJ whole genome shotgun (WGS) entry which is preliminary data.</text>
</comment>